<dbReference type="GO" id="GO:0090200">
    <property type="term" value="P:positive regulation of release of cytochrome c from mitochondria"/>
    <property type="evidence" value="ECO:0007669"/>
    <property type="project" value="TreeGrafter"/>
</dbReference>
<accession>A0A0P7VIW7</accession>
<reference evidence="10 11" key="1">
    <citation type="submission" date="2015-08" db="EMBL/GenBank/DDBJ databases">
        <title>The genome of the Asian arowana (Scleropages formosus).</title>
        <authorList>
            <person name="Tan M.H."/>
            <person name="Gan H.M."/>
            <person name="Croft L.J."/>
            <person name="Austin C.M."/>
        </authorList>
    </citation>
    <scope>NUCLEOTIDE SEQUENCE [LARGE SCALE GENOMIC DNA]</scope>
    <source>
        <strain evidence="10">Aro1</strain>
    </source>
</reference>
<keyword evidence="8" id="KW-0472">Membrane</keyword>
<dbReference type="InterPro" id="IPR010479">
    <property type="entry name" value="BID"/>
</dbReference>
<keyword evidence="6" id="KW-1000">Mitochondrion outer membrane</keyword>
<dbReference type="GO" id="GO:0005829">
    <property type="term" value="C:cytosol"/>
    <property type="evidence" value="ECO:0007669"/>
    <property type="project" value="TreeGrafter"/>
</dbReference>
<comment type="caution">
    <text evidence="10">The sequence shown here is derived from an EMBL/GenBank/DDBJ whole genome shotgun (WGS) entry which is preliminary data.</text>
</comment>
<evidence type="ECO:0000256" key="9">
    <source>
        <dbReference type="SAM" id="SignalP"/>
    </source>
</evidence>
<evidence type="ECO:0000256" key="7">
    <source>
        <dbReference type="ARBA" id="ARBA00023128"/>
    </source>
</evidence>
<dbReference type="GO" id="GO:0008637">
    <property type="term" value="P:apoptotic mitochondrial changes"/>
    <property type="evidence" value="ECO:0007669"/>
    <property type="project" value="TreeGrafter"/>
</dbReference>
<organism evidence="10 11">
    <name type="scientific">Scleropages formosus</name>
    <name type="common">Asian bonytongue</name>
    <name type="synonym">Osteoglossum formosum</name>
    <dbReference type="NCBI Taxonomy" id="113540"/>
    <lineage>
        <taxon>Eukaryota</taxon>
        <taxon>Metazoa</taxon>
        <taxon>Chordata</taxon>
        <taxon>Craniata</taxon>
        <taxon>Vertebrata</taxon>
        <taxon>Euteleostomi</taxon>
        <taxon>Actinopterygii</taxon>
        <taxon>Neopterygii</taxon>
        <taxon>Teleostei</taxon>
        <taxon>Osteoglossocephala</taxon>
        <taxon>Osteoglossomorpha</taxon>
        <taxon>Osteoglossiformes</taxon>
        <taxon>Osteoglossidae</taxon>
        <taxon>Scleropages</taxon>
    </lineage>
</organism>
<evidence type="ECO:0000313" key="11">
    <source>
        <dbReference type="Proteomes" id="UP000034805"/>
    </source>
</evidence>
<gene>
    <name evidence="10" type="ORF">Z043_105194</name>
</gene>
<dbReference type="GO" id="GO:2001238">
    <property type="term" value="P:positive regulation of extrinsic apoptotic signaling pathway"/>
    <property type="evidence" value="ECO:0007669"/>
    <property type="project" value="TreeGrafter"/>
</dbReference>
<dbReference type="GO" id="GO:0005741">
    <property type="term" value="C:mitochondrial outer membrane"/>
    <property type="evidence" value="ECO:0007669"/>
    <property type="project" value="UniProtKB-SubCell"/>
</dbReference>
<dbReference type="InterPro" id="IPR036834">
    <property type="entry name" value="Bcl-2-like_sf"/>
</dbReference>
<dbReference type="EMBL" id="JARO02001416">
    <property type="protein sequence ID" value="KPP75543.1"/>
    <property type="molecule type" value="Genomic_DNA"/>
</dbReference>
<keyword evidence="9" id="KW-0732">Signal</keyword>
<name>A0A0P7VIW7_SCLFO</name>
<evidence type="ECO:0000256" key="6">
    <source>
        <dbReference type="ARBA" id="ARBA00022787"/>
    </source>
</evidence>
<keyword evidence="5" id="KW-0053">Apoptosis</keyword>
<evidence type="ECO:0000256" key="5">
    <source>
        <dbReference type="ARBA" id="ARBA00022703"/>
    </source>
</evidence>
<dbReference type="SUPFAM" id="SSF56854">
    <property type="entry name" value="Bcl-2 inhibitors of programmed cell death"/>
    <property type="match status" value="1"/>
</dbReference>
<sequence length="230" mass="25340">MAKSGAAAPLLFIFLNVRGCGSEELRRQLCDLGWQQLELQLGLPGAGAGASEEDGELQADGHSCSSPFGFEEEHLHLRATSFAVTSPKRQLTWCVRHVCVVLLVPRSPGCVALSGRTGDRVDPAVLRAVAEELVRIADQLENRVVSRSVERLMERLQGAPNQSWKDYLSEEVMIMLHGSLGPELNQLPMERMLLALTFTLVKGVCERAPRFLRGLFHAAVQYVDGIPFLH</sequence>
<evidence type="ECO:0000256" key="4">
    <source>
        <dbReference type="ARBA" id="ARBA00022490"/>
    </source>
</evidence>
<dbReference type="PANTHER" id="PTHR35447">
    <property type="entry name" value="BH3-INTERACTING DOMAIN DEATH AGONIST"/>
    <property type="match status" value="1"/>
</dbReference>
<evidence type="ECO:0000313" key="10">
    <source>
        <dbReference type="EMBL" id="KPP75543.1"/>
    </source>
</evidence>
<keyword evidence="7" id="KW-0496">Mitochondrion</keyword>
<feature type="signal peptide" evidence="9">
    <location>
        <begin position="1"/>
        <end position="22"/>
    </location>
</feature>
<feature type="chain" id="PRO_5006143769" description="BH3-interacting domain death agonist" evidence="9">
    <location>
        <begin position="23"/>
        <end position="230"/>
    </location>
</feature>
<dbReference type="GO" id="GO:2001244">
    <property type="term" value="P:positive regulation of intrinsic apoptotic signaling pathway"/>
    <property type="evidence" value="ECO:0007669"/>
    <property type="project" value="TreeGrafter"/>
</dbReference>
<evidence type="ECO:0000256" key="1">
    <source>
        <dbReference type="ARBA" id="ARBA00004294"/>
    </source>
</evidence>
<dbReference type="Gene3D" id="1.10.437.10">
    <property type="entry name" value="Blc2-like"/>
    <property type="match status" value="2"/>
</dbReference>
<dbReference type="Pfam" id="PF06393">
    <property type="entry name" value="BID"/>
    <property type="match status" value="1"/>
</dbReference>
<dbReference type="Proteomes" id="UP000034805">
    <property type="component" value="Unassembled WGS sequence"/>
</dbReference>
<keyword evidence="4" id="KW-0963">Cytoplasm</keyword>
<proteinExistence type="predicted"/>
<dbReference type="AlphaFoldDB" id="A0A0P7VIW7"/>
<evidence type="ECO:0000256" key="8">
    <source>
        <dbReference type="ARBA" id="ARBA00023136"/>
    </source>
</evidence>
<protein>
    <recommendedName>
        <fullName evidence="3">BH3-interacting domain death agonist</fullName>
    </recommendedName>
</protein>
<evidence type="ECO:0000256" key="3">
    <source>
        <dbReference type="ARBA" id="ARBA00015802"/>
    </source>
</evidence>
<dbReference type="PANTHER" id="PTHR35447:SF1">
    <property type="entry name" value="BH3-INTERACTING DOMAIN DEATH AGONIST"/>
    <property type="match status" value="1"/>
</dbReference>
<evidence type="ECO:0000256" key="2">
    <source>
        <dbReference type="ARBA" id="ARBA00004496"/>
    </source>
</evidence>
<comment type="subcellular location">
    <subcellularLocation>
        <location evidence="2">Cytoplasm</location>
    </subcellularLocation>
    <subcellularLocation>
        <location evidence="1">Mitochondrion outer membrane</location>
    </subcellularLocation>
</comment>